<evidence type="ECO:0000313" key="1">
    <source>
        <dbReference type="EMBL" id="SPZ83972.1"/>
    </source>
</evidence>
<dbReference type="PROSITE" id="PS51257">
    <property type="entry name" value="PROKAR_LIPOPROTEIN"/>
    <property type="match status" value="1"/>
</dbReference>
<dbReference type="SUPFAM" id="SSF49785">
    <property type="entry name" value="Galactose-binding domain-like"/>
    <property type="match status" value="1"/>
</dbReference>
<dbReference type="EC" id="3.2.1.169" evidence="1"/>
<proteinExistence type="predicted"/>
<dbReference type="GO" id="GO:0102571">
    <property type="term" value="F:[protein]-3-O-(N-acetyl-D-glucosaminyl)-L-serine/L-threonine O-N-acetyl-alpha-D-glucosaminase activity"/>
    <property type="evidence" value="ECO:0007669"/>
    <property type="project" value="UniProtKB-EC"/>
</dbReference>
<keyword evidence="1" id="KW-0326">Glycosidase</keyword>
<accession>A0A2X2INU3</accession>
<dbReference type="PROSITE" id="PS50022">
    <property type="entry name" value="FA58C_3"/>
    <property type="match status" value="1"/>
</dbReference>
<name>A0A2X2INU3_SPHMU</name>
<protein>
    <submittedName>
        <fullName evidence="1">O-GlcNAcase nagJ</fullName>
        <ecNumber evidence="1">3.2.1.169</ecNumber>
    </submittedName>
</protein>
<evidence type="ECO:0000313" key="2">
    <source>
        <dbReference type="Proteomes" id="UP000251241"/>
    </source>
</evidence>
<dbReference type="Pfam" id="PF00754">
    <property type="entry name" value="F5_F8_type_C"/>
    <property type="match status" value="1"/>
</dbReference>
<organism evidence="1 2">
    <name type="scientific">Sphingobacterium multivorum</name>
    <dbReference type="NCBI Taxonomy" id="28454"/>
    <lineage>
        <taxon>Bacteria</taxon>
        <taxon>Pseudomonadati</taxon>
        <taxon>Bacteroidota</taxon>
        <taxon>Sphingobacteriia</taxon>
        <taxon>Sphingobacteriales</taxon>
        <taxon>Sphingobacteriaceae</taxon>
        <taxon>Sphingobacterium</taxon>
    </lineage>
</organism>
<gene>
    <name evidence="1" type="primary">nagJ</name>
    <name evidence="1" type="ORF">NCTC11343_00492</name>
</gene>
<dbReference type="Gene3D" id="2.60.120.260">
    <property type="entry name" value="Galactose-binding domain-like"/>
    <property type="match status" value="1"/>
</dbReference>
<dbReference type="EMBL" id="UAUU01000002">
    <property type="protein sequence ID" value="SPZ83972.1"/>
    <property type="molecule type" value="Genomic_DNA"/>
</dbReference>
<dbReference type="InterPro" id="IPR000421">
    <property type="entry name" value="FA58C"/>
</dbReference>
<dbReference type="InterPro" id="IPR008979">
    <property type="entry name" value="Galactose-bd-like_sf"/>
</dbReference>
<dbReference type="RefSeq" id="WP_112373715.1">
    <property type="nucleotide sequence ID" value="NZ_CP069793.1"/>
</dbReference>
<dbReference type="AlphaFoldDB" id="A0A2X2INU3"/>
<dbReference type="Proteomes" id="UP000251241">
    <property type="component" value="Unassembled WGS sequence"/>
</dbReference>
<dbReference type="GeneID" id="97179052"/>
<sequence length="297" mass="34199">MKYNIGIFALLFLAIACKKDEIKMTKPPQLVSIEAEPRIGGTLLKWKLPSDNNYLYGQITYKKVGSKDPDKIYKINISSFADTMRIDGLINKYEYVFNVQLFNQDKKTSIGGDIISSNSVRPIVRPSEVTYFPNELIKIQVTDNMVETYTQENSEGPKKNLFDGDKNTYWHTAWSANTAPLPHWIQLNFPQEEEIGAIKYFFRQNNSDEAGRPKQWGIEISSDGQQWTRVFTSKDNLSTSNAAEEQSLAFDKNYKAKFFRLMILKNGGKSYTHLGEMNVYRMRSSIIDKEKEAEDNY</sequence>
<reference evidence="1 2" key="1">
    <citation type="submission" date="2018-06" db="EMBL/GenBank/DDBJ databases">
        <authorList>
            <consortium name="Pathogen Informatics"/>
            <person name="Doyle S."/>
        </authorList>
    </citation>
    <scope>NUCLEOTIDE SEQUENCE [LARGE SCALE GENOMIC DNA]</scope>
    <source>
        <strain evidence="1 2">NCTC11343</strain>
    </source>
</reference>
<keyword evidence="1" id="KW-0378">Hydrolase</keyword>